<protein>
    <submittedName>
        <fullName evidence="2">Uncharacterized protein</fullName>
    </submittedName>
</protein>
<organism evidence="2 3">
    <name type="scientific">Paraglaciecola hydrolytica</name>
    <dbReference type="NCBI Taxonomy" id="1799789"/>
    <lineage>
        <taxon>Bacteria</taxon>
        <taxon>Pseudomonadati</taxon>
        <taxon>Pseudomonadota</taxon>
        <taxon>Gammaproteobacteria</taxon>
        <taxon>Alteromonadales</taxon>
        <taxon>Alteromonadaceae</taxon>
        <taxon>Paraglaciecola</taxon>
    </lineage>
</organism>
<gene>
    <name evidence="2" type="ORF">AX660_15275</name>
</gene>
<reference evidence="3" key="1">
    <citation type="submission" date="2016-02" db="EMBL/GenBank/DDBJ databases">
        <authorList>
            <person name="Schultz-Johansen M."/>
            <person name="Glaring M.A."/>
            <person name="Bech P.K."/>
            <person name="Stougaard P."/>
        </authorList>
    </citation>
    <scope>NUCLEOTIDE SEQUENCE [LARGE SCALE GENOMIC DNA]</scope>
    <source>
        <strain evidence="3">S66</strain>
    </source>
</reference>
<comment type="caution">
    <text evidence="2">The sequence shown here is derived from an EMBL/GenBank/DDBJ whole genome shotgun (WGS) entry which is preliminary data.</text>
</comment>
<dbReference type="EMBL" id="LSNE01000006">
    <property type="protein sequence ID" value="KXI28455.1"/>
    <property type="molecule type" value="Genomic_DNA"/>
</dbReference>
<accession>A0A135ZZQ1</accession>
<keyword evidence="3" id="KW-1185">Reference proteome</keyword>
<dbReference type="RefSeq" id="WP_068377320.1">
    <property type="nucleotide sequence ID" value="NZ_LSNE01000006.1"/>
</dbReference>
<evidence type="ECO:0000313" key="3">
    <source>
        <dbReference type="Proteomes" id="UP000070299"/>
    </source>
</evidence>
<proteinExistence type="predicted"/>
<evidence type="ECO:0000256" key="1">
    <source>
        <dbReference type="SAM" id="SignalP"/>
    </source>
</evidence>
<dbReference type="Proteomes" id="UP000070299">
    <property type="component" value="Unassembled WGS sequence"/>
</dbReference>
<dbReference type="STRING" id="1799789.AX660_15275"/>
<dbReference type="AlphaFoldDB" id="A0A135ZZQ1"/>
<evidence type="ECO:0000313" key="2">
    <source>
        <dbReference type="EMBL" id="KXI28455.1"/>
    </source>
</evidence>
<name>A0A135ZZQ1_9ALTE</name>
<feature type="chain" id="PRO_5007469234" evidence="1">
    <location>
        <begin position="23"/>
        <end position="96"/>
    </location>
</feature>
<sequence>MLKHIFSTLVIATSLLSFDASAAGEPRCGLFACATFSVNTYGITEVVFTSRVAQELDCWVKVQATPVKFKLQKKSRVYSAGYGFLHSQFSWRCDLA</sequence>
<feature type="signal peptide" evidence="1">
    <location>
        <begin position="1"/>
        <end position="22"/>
    </location>
</feature>
<keyword evidence="1" id="KW-0732">Signal</keyword>